<evidence type="ECO:0000259" key="8">
    <source>
        <dbReference type="Pfam" id="PF20684"/>
    </source>
</evidence>
<keyword evidence="2 7" id="KW-0812">Transmembrane</keyword>
<evidence type="ECO:0000313" key="9">
    <source>
        <dbReference type="EMBL" id="KKK20521.1"/>
    </source>
</evidence>
<dbReference type="AlphaFoldDB" id="A0A0F8VBU1"/>
<dbReference type="STRING" id="308745.A0A0F8VBU1"/>
<feature type="transmembrane region" description="Helical" evidence="7">
    <location>
        <begin position="227"/>
        <end position="249"/>
    </location>
</feature>
<accession>A0A0F8VBU1</accession>
<keyword evidence="4 7" id="KW-0472">Membrane</keyword>
<dbReference type="OrthoDB" id="5342292at2759"/>
<feature type="compositionally biased region" description="Basic and acidic residues" evidence="6">
    <location>
        <begin position="312"/>
        <end position="322"/>
    </location>
</feature>
<evidence type="ECO:0000256" key="1">
    <source>
        <dbReference type="ARBA" id="ARBA00004141"/>
    </source>
</evidence>
<feature type="domain" description="Rhodopsin" evidence="8">
    <location>
        <begin position="52"/>
        <end position="288"/>
    </location>
</feature>
<feature type="transmembrane region" description="Helical" evidence="7">
    <location>
        <begin position="193"/>
        <end position="215"/>
    </location>
</feature>
<evidence type="ECO:0000256" key="4">
    <source>
        <dbReference type="ARBA" id="ARBA00023136"/>
    </source>
</evidence>
<dbReference type="InterPro" id="IPR052337">
    <property type="entry name" value="SAT4-like"/>
</dbReference>
<keyword evidence="10" id="KW-1185">Reference proteome</keyword>
<sequence length="381" mass="41717">MSHAVDIDPNSAPGLAPPAGQTNNLDNPYSLQNYTSATAGVTVSLSTIAVLLRVFMKARVLRRVQLEEYILILSLIGLYTFTGFIIQAVHMGQGTHQWNVSVGHVQSVIKLANILEIIYCPTILGAKVALLLQMKRMFVVGKYGKLYWLHEILLWTNVPCYLAIMLSFALACIPREKLWNPELPGRCISSTGSLIASSALNVLSDMTILLLPLTVIMRLRLPPKSKLILGVVFGTGVLGCISSVFRLIYSILLTRTGDFTWGIAPVGHWALGEICSAILSGAIPMLPGFFKFVRGRSTSQSPPTYGNTSSCTRRDRSTRTEPKGAAITDPSANDLHNCYYEMGVINDAHVSAASLLNPDEERNSRSGIMKTIHVQTEYIHT</sequence>
<feature type="transmembrane region" description="Helical" evidence="7">
    <location>
        <begin position="34"/>
        <end position="56"/>
    </location>
</feature>
<feature type="transmembrane region" description="Helical" evidence="7">
    <location>
        <begin position="68"/>
        <end position="91"/>
    </location>
</feature>
<evidence type="ECO:0000256" key="7">
    <source>
        <dbReference type="SAM" id="Phobius"/>
    </source>
</evidence>
<feature type="transmembrane region" description="Helical" evidence="7">
    <location>
        <begin position="111"/>
        <end position="132"/>
    </location>
</feature>
<dbReference type="Proteomes" id="UP000034291">
    <property type="component" value="Unassembled WGS sequence"/>
</dbReference>
<feature type="transmembrane region" description="Helical" evidence="7">
    <location>
        <begin position="269"/>
        <end position="290"/>
    </location>
</feature>
<gene>
    <name evidence="9" type="ORF">ARAM_001118</name>
</gene>
<comment type="subcellular location">
    <subcellularLocation>
        <location evidence="1">Membrane</location>
        <topology evidence="1">Multi-pass membrane protein</topology>
    </subcellularLocation>
</comment>
<dbReference type="InterPro" id="IPR049326">
    <property type="entry name" value="Rhodopsin_dom_fungi"/>
</dbReference>
<evidence type="ECO:0000256" key="6">
    <source>
        <dbReference type="SAM" id="MobiDB-lite"/>
    </source>
</evidence>
<comment type="similarity">
    <text evidence="5">Belongs to the SAT4 family.</text>
</comment>
<keyword evidence="3 7" id="KW-1133">Transmembrane helix</keyword>
<proteinExistence type="inferred from homology"/>
<dbReference type="PANTHER" id="PTHR33048">
    <property type="entry name" value="PTH11-LIKE INTEGRAL MEMBRANE PROTEIN (AFU_ORTHOLOGUE AFUA_5G11245)"/>
    <property type="match status" value="1"/>
</dbReference>
<organism evidence="9 10">
    <name type="scientific">Aspergillus rambellii</name>
    <dbReference type="NCBI Taxonomy" id="308745"/>
    <lineage>
        <taxon>Eukaryota</taxon>
        <taxon>Fungi</taxon>
        <taxon>Dikarya</taxon>
        <taxon>Ascomycota</taxon>
        <taxon>Pezizomycotina</taxon>
        <taxon>Eurotiomycetes</taxon>
        <taxon>Eurotiomycetidae</taxon>
        <taxon>Eurotiales</taxon>
        <taxon>Aspergillaceae</taxon>
        <taxon>Aspergillus</taxon>
        <taxon>Aspergillus subgen. Nidulantes</taxon>
    </lineage>
</organism>
<name>A0A0F8VBU1_9EURO</name>
<dbReference type="EMBL" id="JZBS01002007">
    <property type="protein sequence ID" value="KKK20521.1"/>
    <property type="molecule type" value="Genomic_DNA"/>
</dbReference>
<feature type="compositionally biased region" description="Polar residues" evidence="6">
    <location>
        <begin position="297"/>
        <end position="307"/>
    </location>
</feature>
<evidence type="ECO:0000313" key="10">
    <source>
        <dbReference type="Proteomes" id="UP000034291"/>
    </source>
</evidence>
<evidence type="ECO:0000256" key="5">
    <source>
        <dbReference type="ARBA" id="ARBA00038359"/>
    </source>
</evidence>
<dbReference type="PANTHER" id="PTHR33048:SF47">
    <property type="entry name" value="INTEGRAL MEMBRANE PROTEIN-RELATED"/>
    <property type="match status" value="1"/>
</dbReference>
<feature type="region of interest" description="Disordered" evidence="6">
    <location>
        <begin position="297"/>
        <end position="325"/>
    </location>
</feature>
<dbReference type="Pfam" id="PF20684">
    <property type="entry name" value="Fung_rhodopsin"/>
    <property type="match status" value="1"/>
</dbReference>
<reference evidence="9 10" key="1">
    <citation type="submission" date="2015-02" db="EMBL/GenBank/DDBJ databases">
        <title>Draft Genome Sequences of Two Closely-Related Aflatoxigenic Aspergillus Species Obtained from the Cote d'Ivoire.</title>
        <authorList>
            <person name="Moore G.G."/>
            <person name="Beltz S.B."/>
            <person name="Mack B.M."/>
        </authorList>
    </citation>
    <scope>NUCLEOTIDE SEQUENCE [LARGE SCALE GENOMIC DNA]</scope>
    <source>
        <strain evidence="9 10">SRRC1468</strain>
    </source>
</reference>
<comment type="caution">
    <text evidence="9">The sequence shown here is derived from an EMBL/GenBank/DDBJ whole genome shotgun (WGS) entry which is preliminary data.</text>
</comment>
<evidence type="ECO:0000256" key="2">
    <source>
        <dbReference type="ARBA" id="ARBA00022692"/>
    </source>
</evidence>
<protein>
    <recommendedName>
        <fullName evidence="8">Rhodopsin domain-containing protein</fullName>
    </recommendedName>
</protein>
<dbReference type="GO" id="GO:0016020">
    <property type="term" value="C:membrane"/>
    <property type="evidence" value="ECO:0007669"/>
    <property type="project" value="UniProtKB-SubCell"/>
</dbReference>
<feature type="transmembrane region" description="Helical" evidence="7">
    <location>
        <begin position="152"/>
        <end position="173"/>
    </location>
</feature>
<evidence type="ECO:0000256" key="3">
    <source>
        <dbReference type="ARBA" id="ARBA00022989"/>
    </source>
</evidence>